<dbReference type="InterPro" id="IPR035965">
    <property type="entry name" value="PAS-like_dom_sf"/>
</dbReference>
<dbReference type="InterPro" id="IPR001610">
    <property type="entry name" value="PAC"/>
</dbReference>
<feature type="domain" description="Histidine kinase" evidence="8">
    <location>
        <begin position="497"/>
        <end position="719"/>
    </location>
</feature>
<keyword evidence="13" id="KW-1185">Reference proteome</keyword>
<proteinExistence type="predicted"/>
<dbReference type="PRINTS" id="PR00344">
    <property type="entry name" value="BCTRLSENSOR"/>
</dbReference>
<keyword evidence="7" id="KW-0175">Coiled coil</keyword>
<dbReference type="CDD" id="cd00130">
    <property type="entry name" value="PAS"/>
    <property type="match status" value="2"/>
</dbReference>
<dbReference type="PROSITE" id="PS50112">
    <property type="entry name" value="PAS"/>
    <property type="match status" value="1"/>
</dbReference>
<dbReference type="Gene3D" id="2.10.70.100">
    <property type="match status" value="1"/>
</dbReference>
<dbReference type="Pfam" id="PF02518">
    <property type="entry name" value="HATPase_c"/>
    <property type="match status" value="1"/>
</dbReference>
<comment type="catalytic activity">
    <reaction evidence="1">
        <text>ATP + protein L-histidine = ADP + protein N-phospho-L-histidine.</text>
        <dbReference type="EC" id="2.7.13.3"/>
    </reaction>
</comment>
<feature type="coiled-coil region" evidence="7">
    <location>
        <begin position="450"/>
        <end position="481"/>
    </location>
</feature>
<dbReference type="EMBL" id="BMYK01000026">
    <property type="protein sequence ID" value="GHC98393.1"/>
    <property type="molecule type" value="Genomic_DNA"/>
</dbReference>
<dbReference type="InterPro" id="IPR003594">
    <property type="entry name" value="HATPase_dom"/>
</dbReference>
<dbReference type="Pfam" id="PF08447">
    <property type="entry name" value="PAS_3"/>
    <property type="match status" value="1"/>
</dbReference>
<dbReference type="Pfam" id="PF13426">
    <property type="entry name" value="PAS_9"/>
    <property type="match status" value="1"/>
</dbReference>
<comment type="caution">
    <text evidence="12">The sequence shown here is derived from an EMBL/GenBank/DDBJ whole genome shotgun (WGS) entry which is preliminary data.</text>
</comment>
<accession>A0ABQ3G938</accession>
<dbReference type="InterPro" id="IPR000014">
    <property type="entry name" value="PAS"/>
</dbReference>
<dbReference type="InterPro" id="IPR036097">
    <property type="entry name" value="HisK_dim/P_sf"/>
</dbReference>
<evidence type="ECO:0000313" key="13">
    <source>
        <dbReference type="Proteomes" id="UP000626210"/>
    </source>
</evidence>
<dbReference type="InterPro" id="IPR003661">
    <property type="entry name" value="HisK_dim/P_dom"/>
</dbReference>
<dbReference type="InterPro" id="IPR013655">
    <property type="entry name" value="PAS_fold_3"/>
</dbReference>
<dbReference type="PROSITE" id="PS50110">
    <property type="entry name" value="RESPONSE_REGULATORY"/>
    <property type="match status" value="1"/>
</dbReference>
<protein>
    <recommendedName>
        <fullName evidence="2">histidine kinase</fullName>
        <ecNumber evidence="2">2.7.13.3</ecNumber>
    </recommendedName>
</protein>
<dbReference type="PROSITE" id="PS50109">
    <property type="entry name" value="HIS_KIN"/>
    <property type="match status" value="1"/>
</dbReference>
<dbReference type="Pfam" id="PF00072">
    <property type="entry name" value="Response_reg"/>
    <property type="match status" value="1"/>
</dbReference>
<dbReference type="PANTHER" id="PTHR43065">
    <property type="entry name" value="SENSOR HISTIDINE KINASE"/>
    <property type="match status" value="1"/>
</dbReference>
<gene>
    <name evidence="12" type="ORF">GCM10007320_54030</name>
</gene>
<dbReference type="InterPro" id="IPR005467">
    <property type="entry name" value="His_kinase_dom"/>
</dbReference>
<feature type="domain" description="PAC" evidence="11">
    <location>
        <begin position="243"/>
        <end position="295"/>
    </location>
</feature>
<dbReference type="Gene3D" id="3.30.450.40">
    <property type="match status" value="1"/>
</dbReference>
<feature type="domain" description="Response regulatory" evidence="9">
    <location>
        <begin position="743"/>
        <end position="859"/>
    </location>
</feature>
<dbReference type="SUPFAM" id="SSF55874">
    <property type="entry name" value="ATPase domain of HSP90 chaperone/DNA topoisomerase II/histidine kinase"/>
    <property type="match status" value="1"/>
</dbReference>
<dbReference type="SMART" id="SM00387">
    <property type="entry name" value="HATPase_c"/>
    <property type="match status" value="1"/>
</dbReference>
<dbReference type="Pfam" id="PF00512">
    <property type="entry name" value="HisKA"/>
    <property type="match status" value="1"/>
</dbReference>
<reference evidence="13" key="1">
    <citation type="journal article" date="2019" name="Int. J. Syst. Evol. Microbiol.">
        <title>The Global Catalogue of Microorganisms (GCM) 10K type strain sequencing project: providing services to taxonomists for standard genome sequencing and annotation.</title>
        <authorList>
            <consortium name="The Broad Institute Genomics Platform"/>
            <consortium name="The Broad Institute Genome Sequencing Center for Infectious Disease"/>
            <person name="Wu L."/>
            <person name="Ma J."/>
        </authorList>
    </citation>
    <scope>NUCLEOTIDE SEQUENCE [LARGE SCALE GENOMIC DNA]</scope>
    <source>
        <strain evidence="13">KCTC 23314</strain>
    </source>
</reference>
<evidence type="ECO:0000256" key="6">
    <source>
        <dbReference type="PROSITE-ProRule" id="PRU00169"/>
    </source>
</evidence>
<dbReference type="Gene3D" id="3.40.50.2300">
    <property type="match status" value="1"/>
</dbReference>
<dbReference type="SUPFAM" id="SSF55781">
    <property type="entry name" value="GAF domain-like"/>
    <property type="match status" value="1"/>
</dbReference>
<feature type="modified residue" description="4-aspartylphosphate" evidence="6">
    <location>
        <position position="793"/>
    </location>
</feature>
<dbReference type="SMART" id="SM00086">
    <property type="entry name" value="PAC"/>
    <property type="match status" value="2"/>
</dbReference>
<dbReference type="NCBIfam" id="TIGR00229">
    <property type="entry name" value="sensory_box"/>
    <property type="match status" value="1"/>
</dbReference>
<organism evidence="12 13">
    <name type="scientific">Pseudorhodoferax aquiterrae</name>
    <dbReference type="NCBI Taxonomy" id="747304"/>
    <lineage>
        <taxon>Bacteria</taxon>
        <taxon>Pseudomonadati</taxon>
        <taxon>Pseudomonadota</taxon>
        <taxon>Betaproteobacteria</taxon>
        <taxon>Burkholderiales</taxon>
        <taxon>Comamonadaceae</taxon>
    </lineage>
</organism>
<dbReference type="Gene3D" id="3.30.565.10">
    <property type="entry name" value="Histidine kinase-like ATPase, C-terminal domain"/>
    <property type="match status" value="1"/>
</dbReference>
<dbReference type="EC" id="2.7.13.3" evidence="2"/>
<name>A0ABQ3G938_9BURK</name>
<dbReference type="SUPFAM" id="SSF52172">
    <property type="entry name" value="CheY-like"/>
    <property type="match status" value="1"/>
</dbReference>
<dbReference type="InterPro" id="IPR001789">
    <property type="entry name" value="Sig_transdc_resp-reg_receiver"/>
</dbReference>
<dbReference type="Gene3D" id="3.30.450.20">
    <property type="entry name" value="PAS domain"/>
    <property type="match status" value="2"/>
</dbReference>
<evidence type="ECO:0000259" key="11">
    <source>
        <dbReference type="PROSITE" id="PS50113"/>
    </source>
</evidence>
<evidence type="ECO:0000256" key="7">
    <source>
        <dbReference type="SAM" id="Coils"/>
    </source>
</evidence>
<evidence type="ECO:0000259" key="8">
    <source>
        <dbReference type="PROSITE" id="PS50109"/>
    </source>
</evidence>
<sequence length="864" mass="94476">MAESPNPSDFDLDPRLVGLDDGTDPFVAAVRATRMPMVITDPRQTDNPIVFVNAAFCTMTGYERSEIVGRNCRFLQGPQTDPSAVRKIREAVEARTTIQLELCNYRKDGKTFWNRLLLGPVRAKDGGVAYFFGSQMDVTADRERLSGLEQTNSVLASQVVAREREIEINEARLLAAADAGDLGIWQLDLDKLELRASKHCKTNFGRDPNLPFTYAQLLEAVHADDRSRMQTAVQRTVATGEVYRIDYRVLRPDDQQGWVRIQGRLERDADGRPAFLAGISQDITPEVLGRRRTELLDYLDREVYGVLDDASEVAYRAAEALGRALDVSRAGYGTVDTQAETIAIARDWNAPGIQTLAGVLRFRDYGSYIEDLKRGDTVVFADAFLDPRTRDNADALVAISAQAVVNMPVSEAGGIVALLYLNHATARNWTPHELALVREVALRTRQAVQRRRAEQDLQNLADSLERQVRERTQELMRSEAALRQSQKMEAVGQLTGGLAHDFNNLLGAISGSFEMLQRRLKGDAALARYVDMGQAATKRAAALTHRLLAFSRQQTLEPRVLQVDSLIEGFEDLVRRTIGPQVALEVAPANGLWQVLADPGQLESALLNLCINARDAMPNGGRLTIETANRTIGEEGALALQLTPGQYVSICVTDNGTGMPEDVVEHAFEPFFTTKPIGAGTGLGLSMVYGFARQSGGQARIHSKLGAGTTVCMYLPRHEGEPTGPGESIAPTKAPPDAGPGATILVVDDEHAVRTLMAEVLREMGHSVLEAADGPDAVRQLQADLRISFLVTDVGLPGGMNGRQVAEAARTMQPAIKVLFVTGYADHSALSHTHLLNGMHVLTKPFDLNAFCQRVQDMIEATGP</sequence>
<keyword evidence="5" id="KW-0418">Kinase</keyword>
<evidence type="ECO:0000256" key="3">
    <source>
        <dbReference type="ARBA" id="ARBA00022553"/>
    </source>
</evidence>
<dbReference type="SMART" id="SM00091">
    <property type="entry name" value="PAS"/>
    <property type="match status" value="2"/>
</dbReference>
<dbReference type="Gene3D" id="1.10.287.130">
    <property type="match status" value="1"/>
</dbReference>
<evidence type="ECO:0000256" key="4">
    <source>
        <dbReference type="ARBA" id="ARBA00022679"/>
    </source>
</evidence>
<evidence type="ECO:0000259" key="9">
    <source>
        <dbReference type="PROSITE" id="PS50110"/>
    </source>
</evidence>
<evidence type="ECO:0000259" key="10">
    <source>
        <dbReference type="PROSITE" id="PS50112"/>
    </source>
</evidence>
<dbReference type="SMART" id="SM00388">
    <property type="entry name" value="HisKA"/>
    <property type="match status" value="1"/>
</dbReference>
<dbReference type="InterPro" id="IPR004358">
    <property type="entry name" value="Sig_transdc_His_kin-like_C"/>
</dbReference>
<evidence type="ECO:0000256" key="1">
    <source>
        <dbReference type="ARBA" id="ARBA00000085"/>
    </source>
</evidence>
<keyword evidence="3 6" id="KW-0597">Phosphoprotein</keyword>
<dbReference type="SMART" id="SM00448">
    <property type="entry name" value="REC"/>
    <property type="match status" value="1"/>
</dbReference>
<dbReference type="CDD" id="cd00082">
    <property type="entry name" value="HisKA"/>
    <property type="match status" value="1"/>
</dbReference>
<dbReference type="Proteomes" id="UP000626210">
    <property type="component" value="Unassembled WGS sequence"/>
</dbReference>
<dbReference type="SMART" id="SM00065">
    <property type="entry name" value="GAF"/>
    <property type="match status" value="1"/>
</dbReference>
<dbReference type="InterPro" id="IPR036890">
    <property type="entry name" value="HATPase_C_sf"/>
</dbReference>
<evidence type="ECO:0000256" key="5">
    <source>
        <dbReference type="ARBA" id="ARBA00022777"/>
    </source>
</evidence>
<evidence type="ECO:0000256" key="2">
    <source>
        <dbReference type="ARBA" id="ARBA00012438"/>
    </source>
</evidence>
<dbReference type="InterPro" id="IPR003018">
    <property type="entry name" value="GAF"/>
</dbReference>
<dbReference type="RefSeq" id="WP_229883067.1">
    <property type="nucleotide sequence ID" value="NZ_BMYK01000026.1"/>
</dbReference>
<dbReference type="Pfam" id="PF01590">
    <property type="entry name" value="GAF"/>
    <property type="match status" value="1"/>
</dbReference>
<dbReference type="SUPFAM" id="SSF47384">
    <property type="entry name" value="Homodimeric domain of signal transducing histidine kinase"/>
    <property type="match status" value="1"/>
</dbReference>
<dbReference type="InterPro" id="IPR000700">
    <property type="entry name" value="PAS-assoc_C"/>
</dbReference>
<dbReference type="PANTHER" id="PTHR43065:SF42">
    <property type="entry name" value="TWO-COMPONENT SENSOR PPRA"/>
    <property type="match status" value="1"/>
</dbReference>
<dbReference type="PROSITE" id="PS50113">
    <property type="entry name" value="PAC"/>
    <property type="match status" value="2"/>
</dbReference>
<dbReference type="CDD" id="cd16919">
    <property type="entry name" value="HATPase_CckA-like"/>
    <property type="match status" value="1"/>
</dbReference>
<dbReference type="InterPro" id="IPR011006">
    <property type="entry name" value="CheY-like_superfamily"/>
</dbReference>
<keyword evidence="4" id="KW-0808">Transferase</keyword>
<evidence type="ECO:0000313" key="12">
    <source>
        <dbReference type="EMBL" id="GHC98393.1"/>
    </source>
</evidence>
<dbReference type="SUPFAM" id="SSF55785">
    <property type="entry name" value="PYP-like sensor domain (PAS domain)"/>
    <property type="match status" value="2"/>
</dbReference>
<feature type="domain" description="PAS" evidence="10">
    <location>
        <begin position="22"/>
        <end position="95"/>
    </location>
</feature>
<feature type="domain" description="PAC" evidence="11">
    <location>
        <begin position="96"/>
        <end position="150"/>
    </location>
</feature>
<dbReference type="InterPro" id="IPR029016">
    <property type="entry name" value="GAF-like_dom_sf"/>
</dbReference>